<dbReference type="Gene3D" id="3.10.450.710">
    <property type="entry name" value="Tgt2/MlaC"/>
    <property type="match status" value="1"/>
</dbReference>
<dbReference type="EMBL" id="MPRJ01000033">
    <property type="protein sequence ID" value="OOZ36594.1"/>
    <property type="molecule type" value="Genomic_DNA"/>
</dbReference>
<dbReference type="Proteomes" id="UP000190896">
    <property type="component" value="Unassembled WGS sequence"/>
</dbReference>
<dbReference type="OrthoDB" id="9787053at2"/>
<comment type="caution">
    <text evidence="1">The sequence shown here is derived from an EMBL/GenBank/DDBJ whole genome shotgun (WGS) entry which is preliminary data.</text>
</comment>
<sequence length="220" mass="25279">MKIGYSVSGKFILLLFFVAVAFPVSVLAEELAEPQQVIQEISDELYVVLNLDRERVINDTDYVYRLADEILIPRVDFSKVSSLVLGKHWRRASSDQKKSFAYQFQRLLVRTYATAFREFDQWEIKHMPLRGESGAKKVSVRTKVFRPGARPVDVVYSMYRGDDGWKAYDVKIEGISLVTNYRSSFAKEMRKGGMDGLIRRIAELNDKRVKQVASAGRPRT</sequence>
<organism evidence="1 2">
    <name type="scientific">Solemya velesiana gill symbiont</name>
    <dbReference type="NCBI Taxonomy" id="1918948"/>
    <lineage>
        <taxon>Bacteria</taxon>
        <taxon>Pseudomonadati</taxon>
        <taxon>Pseudomonadota</taxon>
        <taxon>Gammaproteobacteria</taxon>
        <taxon>sulfur-oxidizing symbionts</taxon>
    </lineage>
</organism>
<reference evidence="1 2" key="1">
    <citation type="submission" date="2016-11" db="EMBL/GenBank/DDBJ databases">
        <title>Mixed transmission modes and dynamic genome evolution in an obligate animal-bacterial symbiosis.</title>
        <authorList>
            <person name="Russell S.L."/>
            <person name="Corbett-Detig R.B."/>
            <person name="Cavanaugh C.M."/>
        </authorList>
    </citation>
    <scope>NUCLEOTIDE SEQUENCE [LARGE SCALE GENOMIC DNA]</scope>
    <source>
        <strain evidence="1">Se-Cadez</strain>
    </source>
</reference>
<accession>A0A1T2KUU6</accession>
<dbReference type="RefSeq" id="WP_078486935.1">
    <property type="nucleotide sequence ID" value="NZ_MPRJ01000033.1"/>
</dbReference>
<dbReference type="PANTHER" id="PTHR36573">
    <property type="entry name" value="INTERMEMBRANE PHOSPHOLIPID TRANSPORT SYSTEM BINDING PROTEIN MLAC"/>
    <property type="match status" value="1"/>
</dbReference>
<evidence type="ECO:0000313" key="2">
    <source>
        <dbReference type="Proteomes" id="UP000190896"/>
    </source>
</evidence>
<dbReference type="InterPro" id="IPR042245">
    <property type="entry name" value="Tgt2/MlaC_sf"/>
</dbReference>
<protein>
    <recommendedName>
        <fullName evidence="3">Toluene tolerance protein</fullName>
    </recommendedName>
</protein>
<proteinExistence type="predicted"/>
<name>A0A1T2KUU6_9GAMM</name>
<evidence type="ECO:0000313" key="1">
    <source>
        <dbReference type="EMBL" id="OOZ36594.1"/>
    </source>
</evidence>
<dbReference type="PIRSF" id="PIRSF004649">
    <property type="entry name" value="MlaC"/>
    <property type="match status" value="1"/>
</dbReference>
<keyword evidence="2" id="KW-1185">Reference proteome</keyword>
<dbReference type="AlphaFoldDB" id="A0A1T2KUU6"/>
<dbReference type="Pfam" id="PF05494">
    <property type="entry name" value="MlaC"/>
    <property type="match status" value="1"/>
</dbReference>
<evidence type="ECO:0008006" key="3">
    <source>
        <dbReference type="Google" id="ProtNLM"/>
    </source>
</evidence>
<dbReference type="InterPro" id="IPR008869">
    <property type="entry name" value="MlaC/ttg2D"/>
</dbReference>
<gene>
    <name evidence="1" type="ORF">BOW51_06500</name>
</gene>
<dbReference type="PANTHER" id="PTHR36573:SF1">
    <property type="entry name" value="INTERMEMBRANE PHOSPHOLIPID TRANSPORT SYSTEM BINDING PROTEIN MLAC"/>
    <property type="match status" value="1"/>
</dbReference>